<feature type="transmembrane region" description="Helical" evidence="7">
    <location>
        <begin position="1489"/>
        <end position="1508"/>
    </location>
</feature>
<evidence type="ECO:0000313" key="11">
    <source>
        <dbReference type="Proteomes" id="UP000692954"/>
    </source>
</evidence>
<dbReference type="InterPro" id="IPR004035">
    <property type="entry name" value="Endouclease-III_FeS-bd_BS"/>
</dbReference>
<sequence>MKALIVATLLKIVICEWEVYKHELYDVVSSVDWIGLNSDSTLSSLTTIDSNLCSSVSTVYLSGGKDQIWRRIQMPTTRKFSAIRIELDLYYIDIWDSTRTIIYLNNEIIYNKEMKSKGSPIDVVYCQISGGNTANDYLDKLSYSTEFTSNQINIEIVKLGLPITRIFALSNFYLYVQFCDKYCEVCDFNGNCLKCENDMKFKDGVCQLESYTKLRYYNPDLEWVDKCPSGYVPNLEGLCQPGLQTVIFEDLQSNFASYLFQLNKDKYYSNKNDNSYRIIEIEGQKLAGPFMFNEKLLYSPLSLVSNSLILVRFRLYYLHHNQSQQVGGRIYLKFNDFKVLEIRDYDQVQLTSNVGLGIVNNDIKCYLENFYRCQFADVQFLMNLDYQINTLSFDGKFTIIKPYRAWGITDFQILKLTQSSNVNECQGQCLTCKLKNKKSCLSCQIGFYLFDDKCMTQCPLQTTQVGSICQENGMSNTFKYIFKSFYDNNNYQNEMEKIEKTQAKIEYSKFIYGMNEYSILGGLSLYSGYQLSYTIVSPFSFYKAYIKMNVVAIDYKSNDKFKITIDFGSITTLYKVGEIGPNRFQFVSVGNQMGLGNINDEEYHADVFIESDPIPISTNSITIIFQRENYVGLNEYYGIYNFRIMVESCPQFCDSCDNSGSCLSWKMDISLSSGSCANGYYYNQKDETCNQCPSGCITCQLYSCTTCQSGYVNKYGQCFCSANLENFSVCLTTNNCQVGCLVCGESLQFTLLTISSKGYFQECTKCDDSKYYWLDKDQCRCLEGYYMDISVCLPCSKYCKACQKSPRICTDCDTSLNRELHYQQCECKQGYYEQENFLDCSQCEQTCYTCRFFANYCTSCYPDQFRTILNRKCECQDGYFDEGISICTKCNPKCLTCSSLTNCLSCYSSQNRKLSIRNSSCICKLGYFEVENQLSCDSCHFSCQQCLPSSQKDMCIRCPSSREPSINQTVFACNCKRGYYESNMKECSDCRNYQNPPSTHYCYNKCGDKITQWNEDCDDGNNDPKDGCYMCLFPNSYCFNALCSKCEMGLCVKCIDGYFITKENQCERCDQSCKTCVSRQDNCTSCVLYSPDTQKCIMCQIDKGYQILDNKCVSICGDGLKVDQEQCDDGNDKSGDGCTLCKIEDGWICQNICERIIYPIILMNESIFDNKYDGVRNLEFTTNIKLKIKTKVTDLCSYTFKNTESFDVLLSNPQINTQQEEFNILKSILKLQINQRSDNPILICKILNPEKYISQQGFTFKELSFEFPLIPFQQQSESVISATTGLLNFSKYVLYILLGLAIFAFLVGGLQIFWNLLDILQLISYLQFFNIIYPYNVETYFQLFDFAQFDFIKRIVNIEDLINNHVQSPEPDYKFALQGYSSTFYINSIAVLTVFLTTLAIFIGCKVGFIFLAKLLQYYSDEHDTSLEEEPNVIKFILFRISRNISKMFLNIIGEFSSGLIRTFMAVAYDYNLSIFLQIRASNSDNALLESSLAFSIIFLFLQFYFLFKGFSFMSNQPYFYRQFFIQQKYGSLYEGIDIQSAKPYANYYNLILLFKKILFIFFLVNLYYEPSFQILTCSMLNVIFSVYILYNKPLEDKYEFYKTIGSELLIWLAELFIIGLYYSQQQGPDENKELFIGWFIIGACTMLIIFQFVLDIKQHYEFLIKEYKIIAKLLSRIRSLFRKQEIREDTQENLVDAKNSKLTLRGKMSTQATLGIKQRKLVTFKFDK</sequence>
<feature type="transmembrane region" description="Helical" evidence="7">
    <location>
        <begin position="1384"/>
        <end position="1412"/>
    </location>
</feature>
<feature type="transmembrane region" description="Helical" evidence="7">
    <location>
        <begin position="1573"/>
        <end position="1592"/>
    </location>
</feature>
<evidence type="ECO:0000256" key="5">
    <source>
        <dbReference type="ARBA" id="ARBA00023157"/>
    </source>
</evidence>
<dbReference type="Pfam" id="PF13948">
    <property type="entry name" value="DUF4215"/>
    <property type="match status" value="2"/>
</dbReference>
<dbReference type="Proteomes" id="UP000692954">
    <property type="component" value="Unassembled WGS sequence"/>
</dbReference>
<feature type="domain" description="EGF-like" evidence="9">
    <location>
        <begin position="424"/>
        <end position="455"/>
    </location>
</feature>
<dbReference type="SMART" id="SM00181">
    <property type="entry name" value="EGF"/>
    <property type="match status" value="5"/>
</dbReference>
<keyword evidence="11" id="KW-1185">Reference proteome</keyword>
<organism evidence="10 11">
    <name type="scientific">Paramecium sonneborni</name>
    <dbReference type="NCBI Taxonomy" id="65129"/>
    <lineage>
        <taxon>Eukaryota</taxon>
        <taxon>Sar</taxon>
        <taxon>Alveolata</taxon>
        <taxon>Ciliophora</taxon>
        <taxon>Intramacronucleata</taxon>
        <taxon>Oligohymenophorea</taxon>
        <taxon>Peniculida</taxon>
        <taxon>Parameciidae</taxon>
        <taxon>Paramecium</taxon>
    </lineage>
</organism>
<keyword evidence="7" id="KW-0812">Transmembrane</keyword>
<feature type="chain" id="PRO_5035943540" description="EGF-like domain-containing protein" evidence="8">
    <location>
        <begin position="16"/>
        <end position="1729"/>
    </location>
</feature>
<dbReference type="PANTHER" id="PTHR15332:SF175">
    <property type="entry name" value="PROPROTEIN CONVERTASE SUBTILISIN_KEXIN TYPE 5-LIKE"/>
    <property type="match status" value="1"/>
</dbReference>
<dbReference type="InterPro" id="IPR011936">
    <property type="entry name" value="Myxo_disulph_rpt"/>
</dbReference>
<feature type="domain" description="EGF-like" evidence="9">
    <location>
        <begin position="849"/>
        <end position="888"/>
    </location>
</feature>
<dbReference type="OrthoDB" id="300641at2759"/>
<feature type="transmembrane region" description="Helical" evidence="7">
    <location>
        <begin position="1448"/>
        <end position="1469"/>
    </location>
</feature>
<feature type="transmembrane region" description="Helical" evidence="7">
    <location>
        <begin position="1636"/>
        <end position="1655"/>
    </location>
</feature>
<feature type="domain" description="EGF-like" evidence="9">
    <location>
        <begin position="938"/>
        <end position="988"/>
    </location>
</feature>
<keyword evidence="5" id="KW-1015">Disulfide bond</keyword>
<evidence type="ECO:0000313" key="10">
    <source>
        <dbReference type="EMBL" id="CAD8117803.1"/>
    </source>
</evidence>
<feature type="transmembrane region" description="Helical" evidence="7">
    <location>
        <begin position="1317"/>
        <end position="1335"/>
    </location>
</feature>
<dbReference type="EMBL" id="CAJJDN010000115">
    <property type="protein sequence ID" value="CAD8117803.1"/>
    <property type="molecule type" value="Genomic_DNA"/>
</dbReference>
<comment type="similarity">
    <text evidence="1">Belongs to the Nth/MutY family.</text>
</comment>
<evidence type="ECO:0000256" key="4">
    <source>
        <dbReference type="ARBA" id="ARBA00022801"/>
    </source>
</evidence>
<evidence type="ECO:0000256" key="3">
    <source>
        <dbReference type="ARBA" id="ARBA00022737"/>
    </source>
</evidence>
<dbReference type="PANTHER" id="PTHR15332">
    <property type="entry name" value="PROPROTEIN CONVERTASE SUBTILISIN_KEXIN TYPE 5-LIKE"/>
    <property type="match status" value="1"/>
</dbReference>
<dbReference type="InterPro" id="IPR000742">
    <property type="entry name" value="EGF"/>
</dbReference>
<evidence type="ECO:0000256" key="1">
    <source>
        <dbReference type="ARBA" id="ARBA00008343"/>
    </source>
</evidence>
<feature type="transmembrane region" description="Helical" evidence="7">
    <location>
        <begin position="1292"/>
        <end position="1310"/>
    </location>
</feature>
<dbReference type="GO" id="GO:0016798">
    <property type="term" value="F:hydrolase activity, acting on glycosyl bonds"/>
    <property type="evidence" value="ECO:0007669"/>
    <property type="project" value="UniProtKB-KW"/>
</dbReference>
<keyword evidence="7" id="KW-0472">Membrane</keyword>
<dbReference type="CDD" id="cd00064">
    <property type="entry name" value="FU"/>
    <property type="match status" value="1"/>
</dbReference>
<dbReference type="InterPro" id="IPR006212">
    <property type="entry name" value="Furin_repeat"/>
</dbReference>
<proteinExistence type="inferred from homology"/>
<keyword evidence="7" id="KW-1133">Transmembrane helix</keyword>
<dbReference type="PROSITE" id="PS00764">
    <property type="entry name" value="ENDONUCLEASE_III_1"/>
    <property type="match status" value="1"/>
</dbReference>
<name>A0A8S1QPX5_9CILI</name>
<evidence type="ECO:0000259" key="9">
    <source>
        <dbReference type="SMART" id="SM00181"/>
    </source>
</evidence>
<dbReference type="SMART" id="SM00261">
    <property type="entry name" value="FU"/>
    <property type="match status" value="7"/>
</dbReference>
<feature type="domain" description="EGF-like" evidence="9">
    <location>
        <begin position="1030"/>
        <end position="1067"/>
    </location>
</feature>
<accession>A0A8S1QPX5</accession>
<feature type="transmembrane region" description="Helical" evidence="7">
    <location>
        <begin position="1548"/>
        <end position="1567"/>
    </location>
</feature>
<evidence type="ECO:0000256" key="7">
    <source>
        <dbReference type="SAM" id="Phobius"/>
    </source>
</evidence>
<evidence type="ECO:0000256" key="8">
    <source>
        <dbReference type="SAM" id="SignalP"/>
    </source>
</evidence>
<protein>
    <recommendedName>
        <fullName evidence="9">EGF-like domain-containing protein</fullName>
    </recommendedName>
</protein>
<keyword evidence="6" id="KW-0326">Glycosidase</keyword>
<evidence type="ECO:0000256" key="2">
    <source>
        <dbReference type="ARBA" id="ARBA00022729"/>
    </source>
</evidence>
<evidence type="ECO:0000256" key="6">
    <source>
        <dbReference type="ARBA" id="ARBA00023295"/>
    </source>
</evidence>
<reference evidence="10" key="1">
    <citation type="submission" date="2021-01" db="EMBL/GenBank/DDBJ databases">
        <authorList>
            <consortium name="Genoscope - CEA"/>
            <person name="William W."/>
        </authorList>
    </citation>
    <scope>NUCLEOTIDE SEQUENCE</scope>
</reference>
<dbReference type="NCBIfam" id="TIGR02232">
    <property type="entry name" value="myxo_disulf_rpt"/>
    <property type="match status" value="2"/>
</dbReference>
<comment type="caution">
    <text evidence="10">The sequence shown here is derived from an EMBL/GenBank/DDBJ whole genome shotgun (WGS) entry which is preliminary data.</text>
</comment>
<keyword evidence="3" id="KW-0677">Repeat</keyword>
<keyword evidence="4" id="KW-0378">Hydrolase</keyword>
<keyword evidence="2 8" id="KW-0732">Signal</keyword>
<feature type="domain" description="EGF-like" evidence="9">
    <location>
        <begin position="896"/>
        <end position="937"/>
    </location>
</feature>
<feature type="transmembrane region" description="Helical" evidence="7">
    <location>
        <begin position="1604"/>
        <end position="1624"/>
    </location>
</feature>
<gene>
    <name evidence="10" type="ORF">PSON_ATCC_30995.1.T1150026</name>
</gene>
<feature type="signal peptide" evidence="8">
    <location>
        <begin position="1"/>
        <end position="15"/>
    </location>
</feature>